<gene>
    <name evidence="1" type="ORF">IWT126_00858</name>
</gene>
<dbReference type="RefSeq" id="WP_054655254.1">
    <property type="nucleotide sequence ID" value="NZ_BBFL01000009.1"/>
</dbReference>
<sequence>MTTIYMHPTKSFEMVKLSDGSQASVDVEKTPEGPRYQFWFKGHTHSDFWCDDSLKNGQKISVESINGLEEFQIKLG</sequence>
<dbReference type="EMBL" id="BCMG01000003">
    <property type="protein sequence ID" value="GAX00843.1"/>
    <property type="molecule type" value="Genomic_DNA"/>
</dbReference>
<protein>
    <submittedName>
        <fullName evidence="1">Uncharacterized protein</fullName>
    </submittedName>
</protein>
<organism evidence="1 2">
    <name type="scientific">Secundilactobacillus silagei JCM 19001</name>
    <dbReference type="NCBI Taxonomy" id="1302250"/>
    <lineage>
        <taxon>Bacteria</taxon>
        <taxon>Bacillati</taxon>
        <taxon>Bacillota</taxon>
        <taxon>Bacilli</taxon>
        <taxon>Lactobacillales</taxon>
        <taxon>Lactobacillaceae</taxon>
        <taxon>Secundilactobacillus</taxon>
    </lineage>
</organism>
<comment type="caution">
    <text evidence="1">The sequence shown here is derived from an EMBL/GenBank/DDBJ whole genome shotgun (WGS) entry which is preliminary data.</text>
</comment>
<dbReference type="Proteomes" id="UP000198402">
    <property type="component" value="Unassembled WGS sequence"/>
</dbReference>
<accession>A0A1Z5IGH2</accession>
<keyword evidence="2" id="KW-1185">Reference proteome</keyword>
<dbReference type="OrthoDB" id="2320388at2"/>
<reference evidence="1 2" key="1">
    <citation type="submission" date="2015-11" db="EMBL/GenBank/DDBJ databases">
        <title>Draft genome sequences of new species of the genus Lactobacillus isolated from orchardgrass silage.</title>
        <authorList>
            <person name="Tohno M."/>
            <person name="Tanizawa Y."/>
            <person name="Arita M."/>
        </authorList>
    </citation>
    <scope>NUCLEOTIDE SEQUENCE [LARGE SCALE GENOMIC DNA]</scope>
    <source>
        <strain evidence="1 2">IWT126</strain>
    </source>
</reference>
<proteinExistence type="predicted"/>
<evidence type="ECO:0000313" key="1">
    <source>
        <dbReference type="EMBL" id="GAX00843.1"/>
    </source>
</evidence>
<dbReference type="AlphaFoldDB" id="A0A1Z5IGH2"/>
<name>A0A1Z5IGH2_9LACO</name>
<evidence type="ECO:0000313" key="2">
    <source>
        <dbReference type="Proteomes" id="UP000198402"/>
    </source>
</evidence>